<keyword evidence="2 5" id="KW-0540">Nuclease</keyword>
<protein>
    <recommendedName>
        <fullName evidence="5">Oligoribonuclease</fullName>
        <ecNumber evidence="5">3.1.-.-</ecNumber>
    </recommendedName>
</protein>
<keyword evidence="4 5" id="KW-0269">Exonuclease</keyword>
<dbReference type="SUPFAM" id="SSF53098">
    <property type="entry name" value="Ribonuclease H-like"/>
    <property type="match status" value="1"/>
</dbReference>
<keyword evidence="8" id="KW-1185">Reference proteome</keyword>
<reference evidence="8" key="1">
    <citation type="journal article" date="2019" name="Int. J. Syst. Evol. Microbiol.">
        <title>The Global Catalogue of Microorganisms (GCM) 10K type strain sequencing project: providing services to taxonomists for standard genome sequencing and annotation.</title>
        <authorList>
            <consortium name="The Broad Institute Genomics Platform"/>
            <consortium name="The Broad Institute Genome Sequencing Center for Infectious Disease"/>
            <person name="Wu L."/>
            <person name="Ma J."/>
        </authorList>
    </citation>
    <scope>NUCLEOTIDE SEQUENCE [LARGE SCALE GENOMIC DNA]</scope>
    <source>
        <strain evidence="8">JCM 17805</strain>
    </source>
</reference>
<gene>
    <name evidence="5 7" type="primary">orn</name>
    <name evidence="7" type="ORF">GCM10023116_41080</name>
</gene>
<organism evidence="7 8">
    <name type="scientific">Kistimonas scapharcae</name>
    <dbReference type="NCBI Taxonomy" id="1036133"/>
    <lineage>
        <taxon>Bacteria</taxon>
        <taxon>Pseudomonadati</taxon>
        <taxon>Pseudomonadota</taxon>
        <taxon>Gammaproteobacteria</taxon>
        <taxon>Oceanospirillales</taxon>
        <taxon>Endozoicomonadaceae</taxon>
        <taxon>Kistimonas</taxon>
    </lineage>
</organism>
<dbReference type="HAMAP" id="MF_00045">
    <property type="entry name" value="Oligoribonuclease"/>
    <property type="match status" value="1"/>
</dbReference>
<evidence type="ECO:0000259" key="6">
    <source>
        <dbReference type="SMART" id="SM00479"/>
    </source>
</evidence>
<evidence type="ECO:0000256" key="4">
    <source>
        <dbReference type="ARBA" id="ARBA00022839"/>
    </source>
</evidence>
<feature type="active site" evidence="5">
    <location>
        <position position="128"/>
    </location>
</feature>
<name>A0ABP8V8R6_9GAMM</name>
<evidence type="ECO:0000256" key="2">
    <source>
        <dbReference type="ARBA" id="ARBA00022722"/>
    </source>
</evidence>
<comment type="subcellular location">
    <subcellularLocation>
        <location evidence="5">Cytoplasm</location>
    </subcellularLocation>
</comment>
<dbReference type="EC" id="3.1.-.-" evidence="5"/>
<proteinExistence type="inferred from homology"/>
<evidence type="ECO:0000313" key="8">
    <source>
        <dbReference type="Proteomes" id="UP001500604"/>
    </source>
</evidence>
<evidence type="ECO:0000256" key="1">
    <source>
        <dbReference type="ARBA" id="ARBA00009921"/>
    </source>
</evidence>
<dbReference type="EMBL" id="BAABFL010000463">
    <property type="protein sequence ID" value="GAA4651824.1"/>
    <property type="molecule type" value="Genomic_DNA"/>
</dbReference>
<keyword evidence="3 5" id="KW-0378">Hydrolase</keyword>
<dbReference type="InterPro" id="IPR012337">
    <property type="entry name" value="RNaseH-like_sf"/>
</dbReference>
<dbReference type="RefSeq" id="WP_345198275.1">
    <property type="nucleotide sequence ID" value="NZ_BAABFL010000463.1"/>
</dbReference>
<dbReference type="Pfam" id="PF00929">
    <property type="entry name" value="RNase_T"/>
    <property type="match status" value="1"/>
</dbReference>
<evidence type="ECO:0000256" key="3">
    <source>
        <dbReference type="ARBA" id="ARBA00022801"/>
    </source>
</evidence>
<sequence length="181" mass="21016">MVQADNLVWIDLEMTGLNPDTDRILEVATIITDGELNELAVGPVIAVHQPDSVLNAMDDWCIKTHGQTGLTDRVRKSTISEQEAEKQTLDFIRQYVDPRVSPMCGNSIGQDRRFLHRFMRDLHDYFHYRNIDVSTVKELARRWRPDVFNGVVKAGSHKALDDIRESIAEMRYYREHFIKMK</sequence>
<dbReference type="Proteomes" id="UP001500604">
    <property type="component" value="Unassembled WGS sequence"/>
</dbReference>
<evidence type="ECO:0000256" key="5">
    <source>
        <dbReference type="HAMAP-Rule" id="MF_00045"/>
    </source>
</evidence>
<dbReference type="NCBIfam" id="NF003765">
    <property type="entry name" value="PRK05359.1"/>
    <property type="match status" value="1"/>
</dbReference>
<keyword evidence="5" id="KW-0963">Cytoplasm</keyword>
<evidence type="ECO:0000313" key="7">
    <source>
        <dbReference type="EMBL" id="GAA4651824.1"/>
    </source>
</evidence>
<dbReference type="InterPro" id="IPR022894">
    <property type="entry name" value="Oligoribonuclease"/>
</dbReference>
<dbReference type="InterPro" id="IPR013520">
    <property type="entry name" value="Ribonucl_H"/>
</dbReference>
<comment type="caution">
    <text evidence="7">The sequence shown here is derived from an EMBL/GenBank/DDBJ whole genome shotgun (WGS) entry which is preliminary data.</text>
</comment>
<dbReference type="PANTHER" id="PTHR11046:SF0">
    <property type="entry name" value="OLIGORIBONUCLEASE, MITOCHONDRIAL"/>
    <property type="match status" value="1"/>
</dbReference>
<dbReference type="CDD" id="cd06135">
    <property type="entry name" value="Orn"/>
    <property type="match status" value="1"/>
</dbReference>
<comment type="similarity">
    <text evidence="1 5">Belongs to the oligoribonuclease family.</text>
</comment>
<dbReference type="SMART" id="SM00479">
    <property type="entry name" value="EXOIII"/>
    <property type="match status" value="1"/>
</dbReference>
<dbReference type="Gene3D" id="3.30.420.10">
    <property type="entry name" value="Ribonuclease H-like superfamily/Ribonuclease H"/>
    <property type="match status" value="1"/>
</dbReference>
<feature type="domain" description="Exonuclease" evidence="6">
    <location>
        <begin position="6"/>
        <end position="179"/>
    </location>
</feature>
<dbReference type="InterPro" id="IPR036397">
    <property type="entry name" value="RNaseH_sf"/>
</dbReference>
<comment type="function">
    <text evidence="5">3'-to-5' exoribonuclease specific for small oligoribonucleotides.</text>
</comment>
<accession>A0ABP8V8R6</accession>
<dbReference type="PANTHER" id="PTHR11046">
    <property type="entry name" value="OLIGORIBONUCLEASE, MITOCHONDRIAL"/>
    <property type="match status" value="1"/>
</dbReference>